<organism evidence="1 2">
    <name type="scientific">Panagrolaimus sp. ES5</name>
    <dbReference type="NCBI Taxonomy" id="591445"/>
    <lineage>
        <taxon>Eukaryota</taxon>
        <taxon>Metazoa</taxon>
        <taxon>Ecdysozoa</taxon>
        <taxon>Nematoda</taxon>
        <taxon>Chromadorea</taxon>
        <taxon>Rhabditida</taxon>
        <taxon>Tylenchina</taxon>
        <taxon>Panagrolaimomorpha</taxon>
        <taxon>Panagrolaimoidea</taxon>
        <taxon>Panagrolaimidae</taxon>
        <taxon>Panagrolaimus</taxon>
    </lineage>
</organism>
<sequence>MKFLILIFLVFLLTYVDGRICRSTYTGTTTCRNDINYCMEITYKYKGQAFNLQGCSNEVNVNIDGMPHSCSENGIKNLGGPDLTGQYYCCDSDLCNDKKLDANSATKAFGFGLYIILPILLTVTNNIM</sequence>
<proteinExistence type="predicted"/>
<name>A0AC34G290_9BILA</name>
<accession>A0AC34G290</accession>
<evidence type="ECO:0000313" key="1">
    <source>
        <dbReference type="Proteomes" id="UP000887579"/>
    </source>
</evidence>
<dbReference type="Proteomes" id="UP000887579">
    <property type="component" value="Unplaced"/>
</dbReference>
<dbReference type="WBParaSite" id="ES5_v2.g23883.t1">
    <property type="protein sequence ID" value="ES5_v2.g23883.t1"/>
    <property type="gene ID" value="ES5_v2.g23883"/>
</dbReference>
<protein>
    <submittedName>
        <fullName evidence="2">Uncharacterized protein</fullName>
    </submittedName>
</protein>
<evidence type="ECO:0000313" key="2">
    <source>
        <dbReference type="WBParaSite" id="ES5_v2.g23883.t1"/>
    </source>
</evidence>
<reference evidence="2" key="1">
    <citation type="submission" date="2022-11" db="UniProtKB">
        <authorList>
            <consortium name="WormBaseParasite"/>
        </authorList>
    </citation>
    <scope>IDENTIFICATION</scope>
</reference>